<dbReference type="InterPro" id="IPR012349">
    <property type="entry name" value="Split_barrel_FMN-bd"/>
</dbReference>
<dbReference type="PANTHER" id="PTHR34071:SF2">
    <property type="entry name" value="FLAVIN-NUCLEOTIDE-BINDING PROTEIN"/>
    <property type="match status" value="1"/>
</dbReference>
<comment type="caution">
    <text evidence="1">The sequence shown here is derived from an EMBL/GenBank/DDBJ whole genome shotgun (WGS) entry which is preliminary data.</text>
</comment>
<gene>
    <name evidence="1" type="ORF">GHK24_11285</name>
</gene>
<dbReference type="PANTHER" id="PTHR34071">
    <property type="entry name" value="5-NITROIMIDAZOLE ANTIBIOTICS RESISTANCE PROTEIN, NIMA-FAMILY-RELATED PROTEIN-RELATED"/>
    <property type="match status" value="1"/>
</dbReference>
<dbReference type="SUPFAM" id="SSF50475">
    <property type="entry name" value="FMN-binding split barrel"/>
    <property type="match status" value="1"/>
</dbReference>
<proteinExistence type="predicted"/>
<dbReference type="Proteomes" id="UP000480275">
    <property type="component" value="Unassembled WGS sequence"/>
</dbReference>
<dbReference type="Pfam" id="PF12900">
    <property type="entry name" value="Pyridox_ox_2"/>
    <property type="match status" value="1"/>
</dbReference>
<dbReference type="EMBL" id="WIXJ01000009">
    <property type="protein sequence ID" value="MQY52355.1"/>
    <property type="molecule type" value="Genomic_DNA"/>
</dbReference>
<dbReference type="Gene3D" id="2.30.110.10">
    <property type="entry name" value="Electron Transport, Fmn-binding Protein, Chain A"/>
    <property type="match status" value="1"/>
</dbReference>
<organism evidence="1 2">
    <name type="scientific">Rhodocyclus tenuis</name>
    <name type="common">Rhodospirillum tenue</name>
    <dbReference type="NCBI Taxonomy" id="1066"/>
    <lineage>
        <taxon>Bacteria</taxon>
        <taxon>Pseudomonadati</taxon>
        <taxon>Pseudomonadota</taxon>
        <taxon>Betaproteobacteria</taxon>
        <taxon>Rhodocyclales</taxon>
        <taxon>Rhodocyclaceae</taxon>
        <taxon>Rhodocyclus</taxon>
    </lineage>
</organism>
<dbReference type="OrthoDB" id="9794935at2"/>
<evidence type="ECO:0000313" key="1">
    <source>
        <dbReference type="EMBL" id="MQY52355.1"/>
    </source>
</evidence>
<dbReference type="InterPro" id="IPR024747">
    <property type="entry name" value="Pyridox_Oxase-rel"/>
</dbReference>
<dbReference type="AlphaFoldDB" id="A0A6L5JYE8"/>
<reference evidence="1 2" key="1">
    <citation type="submission" date="2019-10" db="EMBL/GenBank/DDBJ databases">
        <title>Whole-genome sequence of the purple nonsulfur photosynthetic bacterium Rhodocyclus tenuis.</title>
        <authorList>
            <person name="Kyndt J.A."/>
            <person name="Meyer T.E."/>
        </authorList>
    </citation>
    <scope>NUCLEOTIDE SEQUENCE [LARGE SCALE GENOMIC DNA]</scope>
    <source>
        <strain evidence="1 2">DSM 110</strain>
    </source>
</reference>
<name>A0A6L5JYE8_RHOTE</name>
<sequence>MQAATHPHGVMRRSDREITDRAEIDAILRSEKVMRIALVDGDTPFLVPVFFSYDGTALYFHSARSGSKIDIIKRNNKVCFEVSTGHGVIESQMACDFEARHKTVIGVGHIERVRDEAEKKRALDAIVARFTEQHFEYPEENFRATAVLRIDIDSLKGKKHGFA</sequence>
<accession>A0A6L5JYE8</accession>
<evidence type="ECO:0000313" key="2">
    <source>
        <dbReference type="Proteomes" id="UP000480275"/>
    </source>
</evidence>
<protein>
    <submittedName>
        <fullName evidence="1">Pyridoxamine 5'-phosphate oxidase family protein</fullName>
    </submittedName>
</protein>